<comment type="subcellular location">
    <subcellularLocation>
        <location evidence="1">Membrane</location>
        <topology evidence="1">Single-pass membrane protein</topology>
    </subcellularLocation>
</comment>
<feature type="signal peptide" evidence="10">
    <location>
        <begin position="1"/>
        <end position="21"/>
    </location>
</feature>
<dbReference type="PANTHER" id="PTHR21462">
    <property type="entry name" value="CELL SURFACE GLYCOPROTEIN OX2 RECEPTOR PRECURSOR"/>
    <property type="match status" value="1"/>
</dbReference>
<dbReference type="InterPro" id="IPR040012">
    <property type="entry name" value="CD200R"/>
</dbReference>
<dbReference type="InterPro" id="IPR003599">
    <property type="entry name" value="Ig_sub"/>
</dbReference>
<gene>
    <name evidence="12" type="primary">LOC117009729</name>
</gene>
<reference evidence="12" key="3">
    <citation type="submission" date="2025-09" db="UniProtKB">
        <authorList>
            <consortium name="Ensembl"/>
        </authorList>
    </citation>
    <scope>IDENTIFICATION</scope>
</reference>
<keyword evidence="3 9" id="KW-0812">Transmembrane</keyword>
<accession>A0A8C3TIK1</accession>
<dbReference type="InterPro" id="IPR013106">
    <property type="entry name" value="Ig_V-set"/>
</dbReference>
<evidence type="ECO:0000256" key="10">
    <source>
        <dbReference type="SAM" id="SignalP"/>
    </source>
</evidence>
<evidence type="ECO:0000313" key="13">
    <source>
        <dbReference type="Proteomes" id="UP000694563"/>
    </source>
</evidence>
<evidence type="ECO:0000256" key="1">
    <source>
        <dbReference type="ARBA" id="ARBA00004167"/>
    </source>
</evidence>
<protein>
    <recommendedName>
        <fullName evidence="11">Ig-like domain-containing protein</fullName>
    </recommendedName>
</protein>
<dbReference type="SMART" id="SM00409">
    <property type="entry name" value="IG"/>
    <property type="match status" value="1"/>
</dbReference>
<feature type="domain" description="Ig-like" evidence="11">
    <location>
        <begin position="15"/>
        <end position="115"/>
    </location>
</feature>
<keyword evidence="13" id="KW-1185">Reference proteome</keyword>
<proteinExistence type="inferred from homology"/>
<feature type="transmembrane region" description="Helical" evidence="9">
    <location>
        <begin position="211"/>
        <end position="235"/>
    </location>
</feature>
<evidence type="ECO:0000256" key="4">
    <source>
        <dbReference type="ARBA" id="ARBA00022989"/>
    </source>
</evidence>
<evidence type="ECO:0000256" key="5">
    <source>
        <dbReference type="ARBA" id="ARBA00023136"/>
    </source>
</evidence>
<dbReference type="Proteomes" id="UP000694563">
    <property type="component" value="Chromosome 2"/>
</dbReference>
<keyword evidence="6" id="KW-1015">Disulfide bond</keyword>
<evidence type="ECO:0000256" key="7">
    <source>
        <dbReference type="ARBA" id="ARBA00023170"/>
    </source>
</evidence>
<reference evidence="12" key="1">
    <citation type="submission" date="2020-10" db="EMBL/GenBank/DDBJ databases">
        <title>Catharus ustulatus (Swainson's thrush) genome, bCatUst1, primary haplotype v2.</title>
        <authorList>
            <person name="Delmore K."/>
            <person name="Vafadar M."/>
            <person name="Formenti G."/>
            <person name="Chow W."/>
            <person name="Pelan S."/>
            <person name="Howe K."/>
            <person name="Rhie A."/>
            <person name="Mountcastle J."/>
            <person name="Haase B."/>
            <person name="Fedrigo O."/>
            <person name="Jarvis E.D."/>
        </authorList>
    </citation>
    <scope>NUCLEOTIDE SEQUENCE [LARGE SCALE GENOMIC DNA]</scope>
</reference>
<evidence type="ECO:0000313" key="12">
    <source>
        <dbReference type="Ensembl" id="ENSCUSP00005000726.1"/>
    </source>
</evidence>
<comment type="similarity">
    <text evidence="2">Belongs to the CD200R family.</text>
</comment>
<organism evidence="12 13">
    <name type="scientific">Catharus ustulatus</name>
    <name type="common">Russet-backed thrush</name>
    <name type="synonym">Hylocichla ustulatus</name>
    <dbReference type="NCBI Taxonomy" id="91951"/>
    <lineage>
        <taxon>Eukaryota</taxon>
        <taxon>Metazoa</taxon>
        <taxon>Chordata</taxon>
        <taxon>Craniata</taxon>
        <taxon>Vertebrata</taxon>
        <taxon>Euteleostomi</taxon>
        <taxon>Archelosauria</taxon>
        <taxon>Archosauria</taxon>
        <taxon>Dinosauria</taxon>
        <taxon>Saurischia</taxon>
        <taxon>Theropoda</taxon>
        <taxon>Coelurosauria</taxon>
        <taxon>Aves</taxon>
        <taxon>Neognathae</taxon>
        <taxon>Neoaves</taxon>
        <taxon>Telluraves</taxon>
        <taxon>Australaves</taxon>
        <taxon>Passeriformes</taxon>
        <taxon>Turdidae</taxon>
        <taxon>Catharus</taxon>
    </lineage>
</organism>
<evidence type="ECO:0000256" key="6">
    <source>
        <dbReference type="ARBA" id="ARBA00023157"/>
    </source>
</evidence>
<dbReference type="PROSITE" id="PS50835">
    <property type="entry name" value="IG_LIKE"/>
    <property type="match status" value="1"/>
</dbReference>
<keyword evidence="7" id="KW-0675">Receptor</keyword>
<dbReference type="InterPro" id="IPR036179">
    <property type="entry name" value="Ig-like_dom_sf"/>
</dbReference>
<dbReference type="GO" id="GO:0038023">
    <property type="term" value="F:signaling receptor activity"/>
    <property type="evidence" value="ECO:0007669"/>
    <property type="project" value="InterPro"/>
</dbReference>
<keyword evidence="4 9" id="KW-1133">Transmembrane helix</keyword>
<keyword evidence="10" id="KW-0732">Signal</keyword>
<dbReference type="Pfam" id="PF08205">
    <property type="entry name" value="C2-set_2"/>
    <property type="match status" value="1"/>
</dbReference>
<dbReference type="Gene3D" id="2.60.40.10">
    <property type="entry name" value="Immunoglobulins"/>
    <property type="match status" value="2"/>
</dbReference>
<dbReference type="InterPro" id="IPR013783">
    <property type="entry name" value="Ig-like_fold"/>
</dbReference>
<dbReference type="Pfam" id="PF07686">
    <property type="entry name" value="V-set"/>
    <property type="match status" value="1"/>
</dbReference>
<dbReference type="PANTHER" id="PTHR21462:SF2">
    <property type="entry name" value="CELL SURFACE GLYCOPROTEIN CD200 RECEPTOR 2"/>
    <property type="match status" value="1"/>
</dbReference>
<sequence length="308" mass="34037">MAQKQAVLAVLLFLPINLVETHNRVSVEAGHEAVLSCPKISKVDLLLVTWKMNCSTCCVLSYRRDKNEINRNNCSERITWKYSPDSDPALRIYPVNLQDEGNYTCQIASVEGNFDCFFSLTVIVPPTVTLTHDTSRVAVCQATAGKPPADISWIPASNHSSEEEFHHPNGTVTRVSYFGWTNSSLPSVTCLVTHPAMNQTLDLDLRYTSQMLLYILIGAAAGVIAVTGVTLCLIFRCRACWLHKRAQQSVTVSELCACVCFAGFGVFVTKTFNVEFLSRLSTEMRFSGNDMGCPGIKSALTLFTLVYD</sequence>
<feature type="chain" id="PRO_5034909653" description="Ig-like domain-containing protein" evidence="10">
    <location>
        <begin position="22"/>
        <end position="308"/>
    </location>
</feature>
<keyword evidence="8" id="KW-0325">Glycoprotein</keyword>
<keyword evidence="5 9" id="KW-0472">Membrane</keyword>
<dbReference type="InterPro" id="IPR007110">
    <property type="entry name" value="Ig-like_dom"/>
</dbReference>
<dbReference type="Ensembl" id="ENSCUST00005000767.1">
    <property type="protein sequence ID" value="ENSCUSP00005000726.1"/>
    <property type="gene ID" value="ENSCUSG00005000530.1"/>
</dbReference>
<dbReference type="InterPro" id="IPR013162">
    <property type="entry name" value="CD80_C2-set"/>
</dbReference>
<evidence type="ECO:0000256" key="3">
    <source>
        <dbReference type="ARBA" id="ARBA00022692"/>
    </source>
</evidence>
<dbReference type="GO" id="GO:0009897">
    <property type="term" value="C:external side of plasma membrane"/>
    <property type="evidence" value="ECO:0007669"/>
    <property type="project" value="TreeGrafter"/>
</dbReference>
<name>A0A8C3TIK1_CATUS</name>
<dbReference type="SUPFAM" id="SSF48726">
    <property type="entry name" value="Immunoglobulin"/>
    <property type="match status" value="2"/>
</dbReference>
<evidence type="ECO:0000256" key="2">
    <source>
        <dbReference type="ARBA" id="ARBA00008215"/>
    </source>
</evidence>
<evidence type="ECO:0000256" key="9">
    <source>
        <dbReference type="SAM" id="Phobius"/>
    </source>
</evidence>
<evidence type="ECO:0000259" key="11">
    <source>
        <dbReference type="PROSITE" id="PS50835"/>
    </source>
</evidence>
<reference evidence="12" key="2">
    <citation type="submission" date="2025-08" db="UniProtKB">
        <authorList>
            <consortium name="Ensembl"/>
        </authorList>
    </citation>
    <scope>IDENTIFICATION</scope>
</reference>
<evidence type="ECO:0000256" key="8">
    <source>
        <dbReference type="ARBA" id="ARBA00023180"/>
    </source>
</evidence>
<dbReference type="GO" id="GO:0150077">
    <property type="term" value="P:regulation of neuroinflammatory response"/>
    <property type="evidence" value="ECO:0007669"/>
    <property type="project" value="InterPro"/>
</dbReference>
<dbReference type="AlphaFoldDB" id="A0A8C3TIK1"/>